<keyword evidence="3" id="KW-1185">Reference proteome</keyword>
<reference evidence="2" key="1">
    <citation type="submission" date="2020-06" db="EMBL/GenBank/DDBJ databases">
        <authorList>
            <person name="Dong N."/>
        </authorList>
    </citation>
    <scope>NUCLEOTIDE SEQUENCE</scope>
    <source>
        <strain evidence="2">R1692</strain>
    </source>
</reference>
<dbReference type="Proteomes" id="UP001170954">
    <property type="component" value="Unassembled WGS sequence"/>
</dbReference>
<accession>A0ABT7NT54</accession>
<feature type="signal peptide" evidence="1">
    <location>
        <begin position="1"/>
        <end position="22"/>
    </location>
</feature>
<dbReference type="InterPro" id="IPR032774">
    <property type="entry name" value="WG_beta_rep"/>
</dbReference>
<name>A0ABT7NT54_9SPHI</name>
<evidence type="ECO:0000256" key="1">
    <source>
        <dbReference type="SAM" id="SignalP"/>
    </source>
</evidence>
<proteinExistence type="predicted"/>
<gene>
    <name evidence="2" type="ORF">HX018_19005</name>
</gene>
<dbReference type="SUPFAM" id="SSF69360">
    <property type="entry name" value="Cell wall binding repeat"/>
    <property type="match status" value="1"/>
</dbReference>
<dbReference type="PANTHER" id="PTHR37841">
    <property type="entry name" value="GLR2918 PROTEIN"/>
    <property type="match status" value="1"/>
</dbReference>
<evidence type="ECO:0000313" key="3">
    <source>
        <dbReference type="Proteomes" id="UP001170954"/>
    </source>
</evidence>
<dbReference type="PANTHER" id="PTHR37841:SF1">
    <property type="entry name" value="DUF3298 DOMAIN-CONTAINING PROTEIN"/>
    <property type="match status" value="1"/>
</dbReference>
<organism evidence="2 3">
    <name type="scientific">Sphingobacterium hotanense</name>
    <dbReference type="NCBI Taxonomy" id="649196"/>
    <lineage>
        <taxon>Bacteria</taxon>
        <taxon>Pseudomonadati</taxon>
        <taxon>Bacteroidota</taxon>
        <taxon>Sphingobacteriia</taxon>
        <taxon>Sphingobacteriales</taxon>
        <taxon>Sphingobacteriaceae</taxon>
        <taxon>Sphingobacterium</taxon>
    </lineage>
</organism>
<evidence type="ECO:0000313" key="2">
    <source>
        <dbReference type="EMBL" id="MDM1050330.1"/>
    </source>
</evidence>
<reference evidence="2" key="2">
    <citation type="journal article" date="2022" name="Sci. Total Environ.">
        <title>Prevalence, transmission, and molecular epidemiology of tet(X)-positive bacteria among humans, animals, and environmental niches in China: An epidemiological, and genomic-based study.</title>
        <authorList>
            <person name="Dong N."/>
            <person name="Zeng Y."/>
            <person name="Cai C."/>
            <person name="Sun C."/>
            <person name="Lu J."/>
            <person name="Liu C."/>
            <person name="Zhou H."/>
            <person name="Sun Q."/>
            <person name="Shu L."/>
            <person name="Wang H."/>
            <person name="Wang Y."/>
            <person name="Wang S."/>
            <person name="Wu C."/>
            <person name="Chan E.W."/>
            <person name="Chen G."/>
            <person name="Shen Z."/>
            <person name="Chen S."/>
            <person name="Zhang R."/>
        </authorList>
    </citation>
    <scope>NUCLEOTIDE SEQUENCE</scope>
    <source>
        <strain evidence="2">R1692</strain>
    </source>
</reference>
<dbReference type="EMBL" id="JACAGK010000086">
    <property type="protein sequence ID" value="MDM1050330.1"/>
    <property type="molecule type" value="Genomic_DNA"/>
</dbReference>
<comment type="caution">
    <text evidence="2">The sequence shown here is derived from an EMBL/GenBank/DDBJ whole genome shotgun (WGS) entry which is preliminary data.</text>
</comment>
<protein>
    <submittedName>
        <fullName evidence="2">WG repeat-containing protein</fullName>
    </submittedName>
</protein>
<dbReference type="Pfam" id="PF14903">
    <property type="entry name" value="WG_beta_rep"/>
    <property type="match status" value="3"/>
</dbReference>
<dbReference type="RefSeq" id="WP_286652401.1">
    <property type="nucleotide sequence ID" value="NZ_JACAGK010000086.1"/>
</dbReference>
<keyword evidence="1" id="KW-0732">Signal</keyword>
<sequence length="173" mass="19488">MNTIIKTTLSISFMLLTSYSIAQELSVVEANEKYGFENAQGKIVIQAEYDRAEDFSDNLALVMKNNKFGFIDKKGIVKIPLKYDNAESFYEGLAKVNQGAEFSELIGRLGGTWGLINKEGKVIIPIEYRGIDFIADGEILATKDKKGYIFNRKGKLIRINDFAKFAESDEFMD</sequence>
<feature type="chain" id="PRO_5047453005" evidence="1">
    <location>
        <begin position="23"/>
        <end position="173"/>
    </location>
</feature>